<accession>A0A5R9JFA5</accession>
<dbReference type="AlphaFoldDB" id="A0A5R9JFA5"/>
<gene>
    <name evidence="6" type="ORF">FE263_02465</name>
</gene>
<comment type="subcellular location">
    <subcellularLocation>
        <location evidence="1">Membrane</location>
        <topology evidence="1">Multi-pass membrane protein</topology>
    </subcellularLocation>
</comment>
<dbReference type="Pfam" id="PF04193">
    <property type="entry name" value="PQ-loop"/>
    <property type="match status" value="1"/>
</dbReference>
<dbReference type="Gene3D" id="1.20.1280.290">
    <property type="match status" value="1"/>
</dbReference>
<evidence type="ECO:0000256" key="4">
    <source>
        <dbReference type="ARBA" id="ARBA00023136"/>
    </source>
</evidence>
<evidence type="ECO:0000256" key="5">
    <source>
        <dbReference type="SAM" id="Phobius"/>
    </source>
</evidence>
<evidence type="ECO:0000256" key="2">
    <source>
        <dbReference type="ARBA" id="ARBA00022692"/>
    </source>
</evidence>
<organism evidence="6 7">
    <name type="scientific">Lichenicoccus roseus</name>
    <dbReference type="NCBI Taxonomy" id="2683649"/>
    <lineage>
        <taxon>Bacteria</taxon>
        <taxon>Pseudomonadati</taxon>
        <taxon>Pseudomonadota</taxon>
        <taxon>Alphaproteobacteria</taxon>
        <taxon>Acetobacterales</taxon>
        <taxon>Acetobacteraceae</taxon>
        <taxon>Lichenicoccus</taxon>
    </lineage>
</organism>
<dbReference type="Proteomes" id="UP000305654">
    <property type="component" value="Unassembled WGS sequence"/>
</dbReference>
<dbReference type="EMBL" id="VCDI01000001">
    <property type="protein sequence ID" value="TLU74096.1"/>
    <property type="molecule type" value="Genomic_DNA"/>
</dbReference>
<feature type="transmembrane region" description="Helical" evidence="5">
    <location>
        <begin position="106"/>
        <end position="123"/>
    </location>
</feature>
<keyword evidence="2 5" id="KW-0812">Transmembrane</keyword>
<evidence type="ECO:0000313" key="6">
    <source>
        <dbReference type="EMBL" id="TLU74096.1"/>
    </source>
</evidence>
<evidence type="ECO:0008006" key="8">
    <source>
        <dbReference type="Google" id="ProtNLM"/>
    </source>
</evidence>
<evidence type="ECO:0000256" key="3">
    <source>
        <dbReference type="ARBA" id="ARBA00022989"/>
    </source>
</evidence>
<dbReference type="GO" id="GO:0016020">
    <property type="term" value="C:membrane"/>
    <property type="evidence" value="ECO:0007669"/>
    <property type="project" value="UniProtKB-SubCell"/>
</dbReference>
<keyword evidence="7" id="KW-1185">Reference proteome</keyword>
<reference evidence="6 7" key="1">
    <citation type="submission" date="2019-05" db="EMBL/GenBank/DDBJ databases">
        <authorList>
            <person name="Pankratov T."/>
            <person name="Grouzdev D."/>
        </authorList>
    </citation>
    <scope>NUCLEOTIDE SEQUENCE [LARGE SCALE GENOMIC DNA]</scope>
    <source>
        <strain evidence="6 7">KEBCLARHB70R</strain>
    </source>
</reference>
<keyword evidence="3 5" id="KW-1133">Transmembrane helix</keyword>
<protein>
    <recommendedName>
        <fullName evidence="8">Glutathione synthetase</fullName>
    </recommendedName>
</protein>
<feature type="transmembrane region" description="Helical" evidence="5">
    <location>
        <begin position="83"/>
        <end position="100"/>
    </location>
</feature>
<dbReference type="SMART" id="SM00679">
    <property type="entry name" value="CTNS"/>
    <property type="match status" value="1"/>
</dbReference>
<proteinExistence type="predicted"/>
<keyword evidence="4 5" id="KW-0472">Membrane</keyword>
<evidence type="ECO:0000313" key="7">
    <source>
        <dbReference type="Proteomes" id="UP000305654"/>
    </source>
</evidence>
<comment type="caution">
    <text evidence="6">The sequence shown here is derived from an EMBL/GenBank/DDBJ whole genome shotgun (WGS) entry which is preliminary data.</text>
</comment>
<evidence type="ECO:0000256" key="1">
    <source>
        <dbReference type="ARBA" id="ARBA00004141"/>
    </source>
</evidence>
<dbReference type="OrthoDB" id="9814012at2"/>
<dbReference type="InterPro" id="IPR006603">
    <property type="entry name" value="PQ-loop_rpt"/>
</dbReference>
<sequence>MARWPPARPIRKAASMAFVQVVPACNSRAGSPVANACRRPSMQSSQVVTIVSLFAATLSMVSFVPQAWGIIRSRNTDGISLKTYLITVIGFVTWLLYGFLLMQWAIIVQNIICLCLSAFILMMKMLPQRKKEVVADALTPDFLSGEGG</sequence>
<feature type="transmembrane region" description="Helical" evidence="5">
    <location>
        <begin position="46"/>
        <end position="71"/>
    </location>
</feature>
<name>A0A5R9JFA5_9PROT</name>